<dbReference type="STRING" id="561184.SAMN05216376_101161"/>
<dbReference type="EMBL" id="JSUQ01000006">
    <property type="protein sequence ID" value="KHQ53704.1"/>
    <property type="molecule type" value="Genomic_DNA"/>
</dbReference>
<dbReference type="AlphaFoldDB" id="A0A0B3STB9"/>
<dbReference type="GO" id="GO:0032259">
    <property type="term" value="P:methylation"/>
    <property type="evidence" value="ECO:0007669"/>
    <property type="project" value="UniProtKB-KW"/>
</dbReference>
<dbReference type="SUPFAM" id="SSF53335">
    <property type="entry name" value="S-adenosyl-L-methionine-dependent methyltransferases"/>
    <property type="match status" value="1"/>
</dbReference>
<feature type="domain" description="Methyltransferase type 11" evidence="1">
    <location>
        <begin position="48"/>
        <end position="141"/>
    </location>
</feature>
<evidence type="ECO:0000259" key="1">
    <source>
        <dbReference type="Pfam" id="PF08241"/>
    </source>
</evidence>
<reference evidence="2 3" key="1">
    <citation type="submission" date="2014-10" db="EMBL/GenBank/DDBJ databases">
        <title>Genome sequence of Ponticoccus sp. strain UMTAT08 isolated from clonal culture of toxic dinoflagellate Alexandrium tamiyavanichii.</title>
        <authorList>
            <person name="Gan H.Y."/>
            <person name="Muhd D.-D."/>
            <person name="Mohd Noor M.E."/>
            <person name="Yeong Y.S."/>
            <person name="Usup G."/>
        </authorList>
    </citation>
    <scope>NUCLEOTIDE SEQUENCE [LARGE SCALE GENOMIC DNA]</scope>
    <source>
        <strain evidence="2 3">UMTAT08</strain>
    </source>
</reference>
<dbReference type="PANTHER" id="PTHR42912:SF80">
    <property type="entry name" value="METHYLTRANSFERASE DOMAIN-CONTAINING PROTEIN"/>
    <property type="match status" value="1"/>
</dbReference>
<accession>A0A0B3STB9</accession>
<dbReference type="PATRIC" id="fig|1515334.3.peg.1700"/>
<dbReference type="InterPro" id="IPR050508">
    <property type="entry name" value="Methyltransf_Superfamily"/>
</dbReference>
<dbReference type="PANTHER" id="PTHR42912">
    <property type="entry name" value="METHYLTRANSFERASE"/>
    <property type="match status" value="1"/>
</dbReference>
<gene>
    <name evidence="2" type="ORF">OA50_01693</name>
</gene>
<name>A0A0B3STB9_9RHOB</name>
<keyword evidence="2" id="KW-0808">Transferase</keyword>
<evidence type="ECO:0000313" key="2">
    <source>
        <dbReference type="EMBL" id="KHQ53704.1"/>
    </source>
</evidence>
<dbReference type="InterPro" id="IPR013216">
    <property type="entry name" value="Methyltransf_11"/>
</dbReference>
<evidence type="ECO:0000313" key="3">
    <source>
        <dbReference type="Proteomes" id="UP000030960"/>
    </source>
</evidence>
<dbReference type="Proteomes" id="UP000030960">
    <property type="component" value="Unassembled WGS sequence"/>
</dbReference>
<dbReference type="OrthoDB" id="9787738at2"/>
<organism evidence="2 3">
    <name type="scientific">Mameliella alba</name>
    <dbReference type="NCBI Taxonomy" id="561184"/>
    <lineage>
        <taxon>Bacteria</taxon>
        <taxon>Pseudomonadati</taxon>
        <taxon>Pseudomonadota</taxon>
        <taxon>Alphaproteobacteria</taxon>
        <taxon>Rhodobacterales</taxon>
        <taxon>Roseobacteraceae</taxon>
        <taxon>Mameliella</taxon>
    </lineage>
</organism>
<dbReference type="Pfam" id="PF08241">
    <property type="entry name" value="Methyltransf_11"/>
    <property type="match status" value="1"/>
</dbReference>
<keyword evidence="2" id="KW-0830">Ubiquinone</keyword>
<dbReference type="Gene3D" id="3.40.50.150">
    <property type="entry name" value="Vaccinia Virus protein VP39"/>
    <property type="match status" value="1"/>
</dbReference>
<dbReference type="CDD" id="cd02440">
    <property type="entry name" value="AdoMet_MTases"/>
    <property type="match status" value="1"/>
</dbReference>
<dbReference type="RefSeq" id="WP_043139709.1">
    <property type="nucleotide sequence ID" value="NZ_JSUQ01000006.1"/>
</dbReference>
<comment type="caution">
    <text evidence="2">The sequence shown here is derived from an EMBL/GenBank/DDBJ whole genome shotgun (WGS) entry which is preliminary data.</text>
</comment>
<keyword evidence="2" id="KW-0489">Methyltransferase</keyword>
<proteinExistence type="predicted"/>
<dbReference type="InterPro" id="IPR029063">
    <property type="entry name" value="SAM-dependent_MTases_sf"/>
</dbReference>
<keyword evidence="3" id="KW-1185">Reference proteome</keyword>
<dbReference type="GO" id="GO:0008757">
    <property type="term" value="F:S-adenosylmethionine-dependent methyltransferase activity"/>
    <property type="evidence" value="ECO:0007669"/>
    <property type="project" value="InterPro"/>
</dbReference>
<protein>
    <submittedName>
        <fullName evidence="2">Ubiquinone/menaquinone biosynthesis methyltransferase</fullName>
    </submittedName>
</protein>
<sequence length="272" mass="28362">MTTSTASAGQVSTSAAEIYDAFFVPALFGAWAGPLCDAAGIEAGNRVLDVACGTGATTREAARRAGDRGQVTGLDRNDGMIAVARRNEAGITWVEGLAEDLPFAPESLDVVLCQFGLMFLDDRAAAIGEMRRVLRPGGRIALSVWDRVANSPGYAAMIALIDEMFGADAAGALRAPFVLGDMAAVREVLEAGGLGGAHVTTLTGTARFASIRDWVRTDVRGWTLSEFIDDAGFEALVTAAEQRLARFVGGDGSVAFPAPAHIAVWTKGPQSA</sequence>